<protein>
    <submittedName>
        <fullName evidence="1">Uncharacterized protein</fullName>
    </submittedName>
</protein>
<reference evidence="1" key="1">
    <citation type="journal article" date="2021" name="Proc. Natl. Acad. Sci. U.S.A.">
        <title>A Catalog of Tens of Thousands of Viruses from Human Metagenomes Reveals Hidden Associations with Chronic Diseases.</title>
        <authorList>
            <person name="Tisza M.J."/>
            <person name="Buck C.B."/>
        </authorList>
    </citation>
    <scope>NUCLEOTIDE SEQUENCE</scope>
    <source>
        <strain evidence="1">CtiJY10</strain>
    </source>
</reference>
<sequence>MKNDMIKITCIEGTNFLTSLDYTTEKMTELIDESIKQMPERKLSYKVFKSGEMPLEELPELIQTQVKSVLRAYPRCTVTYEYGKFSVSAGCCIKSHYNFDHYVAGTYWDSDVYTEEERRQNYKEEFGYAPCF</sequence>
<organism evidence="1">
    <name type="scientific">Podoviridae sp. ctiJY10</name>
    <dbReference type="NCBI Taxonomy" id="2826572"/>
    <lineage>
        <taxon>Viruses</taxon>
        <taxon>Duplodnaviria</taxon>
        <taxon>Heunggongvirae</taxon>
        <taxon>Uroviricota</taxon>
        <taxon>Caudoviricetes</taxon>
    </lineage>
</organism>
<dbReference type="EMBL" id="BK015060">
    <property type="protein sequence ID" value="DAD89396.1"/>
    <property type="molecule type" value="Genomic_DNA"/>
</dbReference>
<evidence type="ECO:0000313" key="1">
    <source>
        <dbReference type="EMBL" id="DAD89396.1"/>
    </source>
</evidence>
<proteinExistence type="predicted"/>
<name>A0A8S5N4M3_9CAUD</name>
<accession>A0A8S5N4M3</accession>